<gene>
    <name evidence="1" type="ORF">SDC9_46194</name>
</gene>
<reference evidence="1" key="1">
    <citation type="submission" date="2019-08" db="EMBL/GenBank/DDBJ databases">
        <authorList>
            <person name="Kucharzyk K."/>
            <person name="Murdoch R.W."/>
            <person name="Higgins S."/>
            <person name="Loffler F."/>
        </authorList>
    </citation>
    <scope>NUCLEOTIDE SEQUENCE</scope>
</reference>
<comment type="caution">
    <text evidence="1">The sequence shown here is derived from an EMBL/GenBank/DDBJ whole genome shotgun (WGS) entry which is preliminary data.</text>
</comment>
<accession>A0A644WBN7</accession>
<sequence length="73" mass="8611">MNLKSRVLEFINQHEQGVKISDMEAPLGEKRMKLGFVTKSLLDEGKIQKIKDCYYPVYDSKHDNSKLFRNFIF</sequence>
<organism evidence="1">
    <name type="scientific">bioreactor metagenome</name>
    <dbReference type="NCBI Taxonomy" id="1076179"/>
    <lineage>
        <taxon>unclassified sequences</taxon>
        <taxon>metagenomes</taxon>
        <taxon>ecological metagenomes</taxon>
    </lineage>
</organism>
<evidence type="ECO:0000313" key="1">
    <source>
        <dbReference type="EMBL" id="MPL99972.1"/>
    </source>
</evidence>
<protein>
    <submittedName>
        <fullName evidence="1">Uncharacterized protein</fullName>
    </submittedName>
</protein>
<name>A0A644WBN7_9ZZZZ</name>
<proteinExistence type="predicted"/>
<dbReference type="EMBL" id="VSSQ01000700">
    <property type="protein sequence ID" value="MPL99972.1"/>
    <property type="molecule type" value="Genomic_DNA"/>
</dbReference>
<dbReference type="AlphaFoldDB" id="A0A644WBN7"/>